<evidence type="ECO:0000313" key="2">
    <source>
        <dbReference type="EMBL" id="BDV30582.1"/>
    </source>
</evidence>
<gene>
    <name evidence="2" type="ORF">Microterr_12420</name>
</gene>
<dbReference type="EMBL" id="AP027141">
    <property type="protein sequence ID" value="BDV30582.1"/>
    <property type="molecule type" value="Genomic_DNA"/>
</dbReference>
<proteinExistence type="predicted"/>
<dbReference type="Proteomes" id="UP001317779">
    <property type="component" value="Chromosome"/>
</dbReference>
<keyword evidence="1" id="KW-1133">Transmembrane helix</keyword>
<evidence type="ECO:0000313" key="3">
    <source>
        <dbReference type="Proteomes" id="UP001317779"/>
    </source>
</evidence>
<organism evidence="2 3">
    <name type="scientific">Microbacterium terricola</name>
    <dbReference type="NCBI Taxonomy" id="344163"/>
    <lineage>
        <taxon>Bacteria</taxon>
        <taxon>Bacillati</taxon>
        <taxon>Actinomycetota</taxon>
        <taxon>Actinomycetes</taxon>
        <taxon>Micrococcales</taxon>
        <taxon>Microbacteriaceae</taxon>
        <taxon>Microbacterium</taxon>
    </lineage>
</organism>
<name>A0ABM8DYD5_9MICO</name>
<reference evidence="2 3" key="1">
    <citation type="submission" date="2022-12" db="EMBL/GenBank/DDBJ databases">
        <title>Microbacterium terricola strain KV-448 chromosome, complete genome.</title>
        <authorList>
            <person name="Oshima T."/>
            <person name="Moriya T."/>
            <person name="Bessho Y."/>
        </authorList>
    </citation>
    <scope>NUCLEOTIDE SEQUENCE [LARGE SCALE GENOMIC DNA]</scope>
    <source>
        <strain evidence="2 3">KV-448</strain>
    </source>
</reference>
<dbReference type="NCBIfam" id="NF038403">
    <property type="entry name" value="perm_prefix_1"/>
    <property type="match status" value="1"/>
</dbReference>
<feature type="transmembrane region" description="Helical" evidence="1">
    <location>
        <begin position="122"/>
        <end position="143"/>
    </location>
</feature>
<sequence>MAADGLIDRYLDAFGRSVRSRRDRDDLVDEVADHLHSAAERLESLGIDSATAQRRALARFGEPRLVASLITAVPSKGNFMPLFFSRHLGAVAAVAGVLWIAAAVAAFFGMTEGLGGWTQERYLVSSVVIALAVLATVAALIGVNLRATGQFDGSTVAIASIGAAAVVASLVLSWVVAIWIPLLAVAVTWTMVRAWRTHAGSRAFALVLIVTMPVFAVLAVLSNLVEGFLEASTGTDLLGWAVFSGMALILAAGLVDLAVRLVRRVAHSRAAIA</sequence>
<dbReference type="InterPro" id="IPR047928">
    <property type="entry name" value="Perm_prefix_1"/>
</dbReference>
<keyword evidence="1" id="KW-0812">Transmembrane</keyword>
<dbReference type="RefSeq" id="WP_263795537.1">
    <property type="nucleotide sequence ID" value="NZ_AP027141.1"/>
</dbReference>
<keyword evidence="3" id="KW-1185">Reference proteome</keyword>
<evidence type="ECO:0000256" key="1">
    <source>
        <dbReference type="SAM" id="Phobius"/>
    </source>
</evidence>
<accession>A0ABM8DYD5</accession>
<feature type="transmembrane region" description="Helical" evidence="1">
    <location>
        <begin position="88"/>
        <end position="110"/>
    </location>
</feature>
<dbReference type="Pfam" id="PF22564">
    <property type="entry name" value="HAAS"/>
    <property type="match status" value="1"/>
</dbReference>
<feature type="transmembrane region" description="Helical" evidence="1">
    <location>
        <begin position="237"/>
        <end position="259"/>
    </location>
</feature>
<feature type="transmembrane region" description="Helical" evidence="1">
    <location>
        <begin position="204"/>
        <end position="225"/>
    </location>
</feature>
<keyword evidence="1" id="KW-0472">Membrane</keyword>
<protein>
    <submittedName>
        <fullName evidence="2">Uncharacterized protein</fullName>
    </submittedName>
</protein>
<feature type="transmembrane region" description="Helical" evidence="1">
    <location>
        <begin position="163"/>
        <end position="192"/>
    </location>
</feature>